<evidence type="ECO:0000313" key="4">
    <source>
        <dbReference type="EMBL" id="RYO93771.1"/>
    </source>
</evidence>
<dbReference type="InterPro" id="IPR011583">
    <property type="entry name" value="Chitinase_II/V-like_cat"/>
</dbReference>
<dbReference type="PANTHER" id="PTHR11177">
    <property type="entry name" value="CHITINASE"/>
    <property type="match status" value="1"/>
</dbReference>
<gene>
    <name evidence="4" type="ORF">DL762_000976</name>
</gene>
<keyword evidence="5" id="KW-1185">Reference proteome</keyword>
<evidence type="ECO:0000259" key="3">
    <source>
        <dbReference type="PROSITE" id="PS51910"/>
    </source>
</evidence>
<proteinExistence type="inferred from homology"/>
<dbReference type="PROSITE" id="PS51910">
    <property type="entry name" value="GH18_2"/>
    <property type="match status" value="1"/>
</dbReference>
<dbReference type="EMBL" id="QJNS01000016">
    <property type="protein sequence ID" value="RYO93771.1"/>
    <property type="molecule type" value="Genomic_DNA"/>
</dbReference>
<organism evidence="4 5">
    <name type="scientific">Monosporascus cannonballus</name>
    <dbReference type="NCBI Taxonomy" id="155416"/>
    <lineage>
        <taxon>Eukaryota</taxon>
        <taxon>Fungi</taxon>
        <taxon>Dikarya</taxon>
        <taxon>Ascomycota</taxon>
        <taxon>Pezizomycotina</taxon>
        <taxon>Sordariomycetes</taxon>
        <taxon>Xylariomycetidae</taxon>
        <taxon>Xylariales</taxon>
        <taxon>Xylariales incertae sedis</taxon>
        <taxon>Monosporascus</taxon>
    </lineage>
</organism>
<reference evidence="4 5" key="1">
    <citation type="submission" date="2018-06" db="EMBL/GenBank/DDBJ databases">
        <title>Complete Genomes of Monosporascus.</title>
        <authorList>
            <person name="Robinson A.J."/>
            <person name="Natvig D.O."/>
        </authorList>
    </citation>
    <scope>NUCLEOTIDE SEQUENCE [LARGE SCALE GENOMIC DNA]</scope>
    <source>
        <strain evidence="4 5">CBS 609.92</strain>
    </source>
</reference>
<dbReference type="Pfam" id="PF00704">
    <property type="entry name" value="Glyco_hydro_18"/>
    <property type="match status" value="1"/>
</dbReference>
<dbReference type="InterPro" id="IPR017853">
    <property type="entry name" value="GH"/>
</dbReference>
<evidence type="ECO:0000256" key="1">
    <source>
        <dbReference type="ARBA" id="ARBA00008682"/>
    </source>
</evidence>
<dbReference type="PANTHER" id="PTHR11177:SF228">
    <property type="entry name" value="CHITINASE"/>
    <property type="match status" value="1"/>
</dbReference>
<dbReference type="InterPro" id="IPR001223">
    <property type="entry name" value="Glyco_hydro18_cat"/>
</dbReference>
<dbReference type="InterPro" id="IPR029070">
    <property type="entry name" value="Chitinase_insertion_sf"/>
</dbReference>
<dbReference type="InterPro" id="IPR050314">
    <property type="entry name" value="Glycosyl_Hydrlase_18"/>
</dbReference>
<accession>A0ABY0HHU6</accession>
<evidence type="ECO:0000313" key="5">
    <source>
        <dbReference type="Proteomes" id="UP000294003"/>
    </source>
</evidence>
<dbReference type="Proteomes" id="UP000294003">
    <property type="component" value="Unassembled WGS sequence"/>
</dbReference>
<protein>
    <recommendedName>
        <fullName evidence="2">chitinase</fullName>
        <ecNumber evidence="2">3.2.1.14</ecNumber>
    </recommendedName>
</protein>
<sequence length="360" mass="38762">MTSSLSSSAHRHIRTSASNVMYTNAVYFPNQKIYEHFTPGMMDYGCVNHVYYAFANVSVDGTVLLSDDAADTEVECDGVKGGLGSLMHLKQAHPHLTVMLSIGGGDSSRIFQIVASNTLLRDNFGRSALGLVEASGLDGIDITWQYPSNAQEGANFVALLAAVRLHLPEEKFFVTAALPAWPSVLQHISIAQAAGYLDFVNLIAYDFCGHWENRSGHHAQLYSLQKDEVSGSSGVSYLIAKGCPSKKILLGIPVYGRSFLGVSGPGHRHKGPGGRDGVFEYHELPRKHAKETVDKRIGAASCVGGDGGFVSYDNAETVKLKASFCKQKGLGGLFYWSGPADSREKARSLIATGFKSLHSS</sequence>
<dbReference type="SMART" id="SM00636">
    <property type="entry name" value="Glyco_18"/>
    <property type="match status" value="1"/>
</dbReference>
<name>A0ABY0HHU6_9PEZI</name>
<dbReference type="Gene3D" id="3.20.20.80">
    <property type="entry name" value="Glycosidases"/>
    <property type="match status" value="1"/>
</dbReference>
<dbReference type="SUPFAM" id="SSF54556">
    <property type="entry name" value="Chitinase insertion domain"/>
    <property type="match status" value="1"/>
</dbReference>
<feature type="domain" description="GH18" evidence="3">
    <location>
        <begin position="22"/>
        <end position="360"/>
    </location>
</feature>
<dbReference type="Gene3D" id="3.10.50.10">
    <property type="match status" value="1"/>
</dbReference>
<comment type="similarity">
    <text evidence="1">Belongs to the glycosyl hydrolase 18 family. Chitinase class V subfamily.</text>
</comment>
<dbReference type="SUPFAM" id="SSF51445">
    <property type="entry name" value="(Trans)glycosidases"/>
    <property type="match status" value="1"/>
</dbReference>
<comment type="caution">
    <text evidence="4">The sequence shown here is derived from an EMBL/GenBank/DDBJ whole genome shotgun (WGS) entry which is preliminary data.</text>
</comment>
<evidence type="ECO:0000256" key="2">
    <source>
        <dbReference type="ARBA" id="ARBA00012729"/>
    </source>
</evidence>
<dbReference type="EC" id="3.2.1.14" evidence="2"/>